<sequence>MKRKPPQYPSWDDPVRDPPAEGMYRMCAQDLNVSLEDSLKTKNFREYLENLNVRLITNDGTNQALVWLTMARNIFKAELSEMPEHYISRLVFNKKHFTVILIREGNILGGICYRPFFDRDFAEIAFCAISSRVQVRGYGAYVMACVKRCLQVQGINNILTYADNSAVNYFKRQGFSLKICFPRERWCRYIKDYIGATLIHCKIQQDVDYLYLHDITDEQKRFVSKLLPDFPLNHATSWPIKRVQGIVIDQEAHFDVANQMRLIVQKAKLHSKAWPFLQPVNLTDAPRYLDIVKKPMDLSTLEKNVNSGKYQTLQQFRDDMWLIFTNCIKYNGDSSVYSKHAADLEKYAATLFEEYKMGHRRGEKV</sequence>
<dbReference type="InterPro" id="IPR001487">
    <property type="entry name" value="Bromodomain"/>
</dbReference>
<dbReference type="OMA" id="YQEIKMH"/>
<dbReference type="InterPro" id="IPR016181">
    <property type="entry name" value="Acyl_CoA_acyltransferase"/>
</dbReference>
<evidence type="ECO:0000256" key="6">
    <source>
        <dbReference type="PROSITE-ProRule" id="PRU00035"/>
    </source>
</evidence>
<evidence type="ECO:0000259" key="8">
    <source>
        <dbReference type="PROSITE" id="PS51186"/>
    </source>
</evidence>
<dbReference type="SUPFAM" id="SSF47370">
    <property type="entry name" value="Bromodomain"/>
    <property type="match status" value="1"/>
</dbReference>
<comment type="similarity">
    <text evidence="2">Belongs to the acetyltransferase family. GCN5 subfamily.</text>
</comment>
<dbReference type="KEGG" id="tva:4774205"/>
<dbReference type="FunCoup" id="A2DTQ0">
    <property type="interactions" value="42"/>
</dbReference>
<dbReference type="PROSITE" id="PS51186">
    <property type="entry name" value="GNAT"/>
    <property type="match status" value="1"/>
</dbReference>
<evidence type="ECO:0000313" key="9">
    <source>
        <dbReference type="EMBL" id="EAY16197.1"/>
    </source>
</evidence>
<evidence type="ECO:0000256" key="2">
    <source>
        <dbReference type="ARBA" id="ARBA00008607"/>
    </source>
</evidence>
<dbReference type="EMBL" id="DS113245">
    <property type="protein sequence ID" value="EAY16197.1"/>
    <property type="molecule type" value="Genomic_DNA"/>
</dbReference>
<protein>
    <submittedName>
        <fullName evidence="9">Acetyltransferase, GNAT family protein</fullName>
    </submittedName>
</protein>
<dbReference type="InterPro" id="IPR000182">
    <property type="entry name" value="GNAT_dom"/>
</dbReference>
<gene>
    <name evidence="9" type="ORF">TVAG_340910</name>
</gene>
<dbReference type="SUPFAM" id="SSF55729">
    <property type="entry name" value="Acyl-CoA N-acyltransferases (Nat)"/>
    <property type="match status" value="1"/>
</dbReference>
<dbReference type="STRING" id="5722.A2DTQ0"/>
<dbReference type="RefSeq" id="XP_001328420.1">
    <property type="nucleotide sequence ID" value="XM_001328385.1"/>
</dbReference>
<dbReference type="CDD" id="cd05509">
    <property type="entry name" value="Bromo_gcn5_like"/>
    <property type="match status" value="1"/>
</dbReference>
<dbReference type="GO" id="GO:0005634">
    <property type="term" value="C:nucleus"/>
    <property type="evidence" value="ECO:0007669"/>
    <property type="project" value="UniProtKB-SubCell"/>
</dbReference>
<dbReference type="VEuPathDB" id="TrichDB:TVAGG3_1037540"/>
<evidence type="ECO:0000256" key="1">
    <source>
        <dbReference type="ARBA" id="ARBA00004123"/>
    </source>
</evidence>
<keyword evidence="4" id="KW-0010">Activator</keyword>
<dbReference type="OrthoDB" id="1937912at2759"/>
<evidence type="ECO:0000256" key="5">
    <source>
        <dbReference type="ARBA" id="ARBA00023242"/>
    </source>
</evidence>
<reference evidence="9" key="1">
    <citation type="submission" date="2006-10" db="EMBL/GenBank/DDBJ databases">
        <authorList>
            <person name="Amadeo P."/>
            <person name="Zhao Q."/>
            <person name="Wortman J."/>
            <person name="Fraser-Liggett C."/>
            <person name="Carlton J."/>
        </authorList>
    </citation>
    <scope>NUCLEOTIDE SEQUENCE</scope>
    <source>
        <strain evidence="9">G3</strain>
    </source>
</reference>
<proteinExistence type="inferred from homology"/>
<keyword evidence="3 6" id="KW-0103">Bromodomain</keyword>
<dbReference type="InterPro" id="IPR037800">
    <property type="entry name" value="GCN5"/>
</dbReference>
<evidence type="ECO:0000313" key="10">
    <source>
        <dbReference type="Proteomes" id="UP000001542"/>
    </source>
</evidence>
<dbReference type="SMR" id="A2DTQ0"/>
<dbReference type="AlphaFoldDB" id="A2DTQ0"/>
<dbReference type="Pfam" id="PF00439">
    <property type="entry name" value="Bromodomain"/>
    <property type="match status" value="1"/>
</dbReference>
<feature type="domain" description="Bromo" evidence="7">
    <location>
        <begin position="268"/>
        <end position="338"/>
    </location>
</feature>
<dbReference type="Proteomes" id="UP000001542">
    <property type="component" value="Unassembled WGS sequence"/>
</dbReference>
<dbReference type="eggNOG" id="KOG1472">
    <property type="taxonomic scope" value="Eukaryota"/>
</dbReference>
<dbReference type="InParanoid" id="A2DTQ0"/>
<evidence type="ECO:0000256" key="3">
    <source>
        <dbReference type="ARBA" id="ARBA00023117"/>
    </source>
</evidence>
<dbReference type="VEuPathDB" id="TrichDB:TVAG_340910"/>
<dbReference type="Pfam" id="PF00583">
    <property type="entry name" value="Acetyltransf_1"/>
    <property type="match status" value="1"/>
</dbReference>
<dbReference type="GO" id="GO:0000123">
    <property type="term" value="C:histone acetyltransferase complex"/>
    <property type="evidence" value="ECO:0000318"/>
    <property type="project" value="GO_Central"/>
</dbReference>
<dbReference type="Gene3D" id="3.40.630.30">
    <property type="match status" value="1"/>
</dbReference>
<reference evidence="9" key="2">
    <citation type="journal article" date="2007" name="Science">
        <title>Draft genome sequence of the sexually transmitted pathogen Trichomonas vaginalis.</title>
        <authorList>
            <person name="Carlton J.M."/>
            <person name="Hirt R.P."/>
            <person name="Silva J.C."/>
            <person name="Delcher A.L."/>
            <person name="Schatz M."/>
            <person name="Zhao Q."/>
            <person name="Wortman J.R."/>
            <person name="Bidwell S.L."/>
            <person name="Alsmark U.C.M."/>
            <person name="Besteiro S."/>
            <person name="Sicheritz-Ponten T."/>
            <person name="Noel C.J."/>
            <person name="Dacks J.B."/>
            <person name="Foster P.G."/>
            <person name="Simillion C."/>
            <person name="Van de Peer Y."/>
            <person name="Miranda-Saavedra D."/>
            <person name="Barton G.J."/>
            <person name="Westrop G.D."/>
            <person name="Mueller S."/>
            <person name="Dessi D."/>
            <person name="Fiori P.L."/>
            <person name="Ren Q."/>
            <person name="Paulsen I."/>
            <person name="Zhang H."/>
            <person name="Bastida-Corcuera F.D."/>
            <person name="Simoes-Barbosa A."/>
            <person name="Brown M.T."/>
            <person name="Hayes R.D."/>
            <person name="Mukherjee M."/>
            <person name="Okumura C.Y."/>
            <person name="Schneider R."/>
            <person name="Smith A.J."/>
            <person name="Vanacova S."/>
            <person name="Villalvazo M."/>
            <person name="Haas B.J."/>
            <person name="Pertea M."/>
            <person name="Feldblyum T.V."/>
            <person name="Utterback T.R."/>
            <person name="Shu C.L."/>
            <person name="Osoegawa K."/>
            <person name="de Jong P.J."/>
            <person name="Hrdy I."/>
            <person name="Horvathova L."/>
            <person name="Zubacova Z."/>
            <person name="Dolezal P."/>
            <person name="Malik S.B."/>
            <person name="Logsdon J.M. Jr."/>
            <person name="Henze K."/>
            <person name="Gupta A."/>
            <person name="Wang C.C."/>
            <person name="Dunne R.L."/>
            <person name="Upcroft J.A."/>
            <person name="Upcroft P."/>
            <person name="White O."/>
            <person name="Salzberg S.L."/>
            <person name="Tang P."/>
            <person name="Chiu C.-H."/>
            <person name="Lee Y.-S."/>
            <person name="Embley T.M."/>
            <person name="Coombs G.H."/>
            <person name="Mottram J.C."/>
            <person name="Tachezy J."/>
            <person name="Fraser-Liggett C.M."/>
            <person name="Johnson P.J."/>
        </authorList>
    </citation>
    <scope>NUCLEOTIDE SEQUENCE [LARGE SCALE GENOMIC DNA]</scope>
    <source>
        <strain evidence="9">G3</strain>
    </source>
</reference>
<keyword evidence="10" id="KW-1185">Reference proteome</keyword>
<evidence type="ECO:0000259" key="7">
    <source>
        <dbReference type="PROSITE" id="PS50014"/>
    </source>
</evidence>
<dbReference type="PRINTS" id="PR00503">
    <property type="entry name" value="BROMODOMAIN"/>
</dbReference>
<dbReference type="PANTHER" id="PTHR45750:SF3">
    <property type="entry name" value="HISTONE ACETYLTRANSFERASE"/>
    <property type="match status" value="1"/>
</dbReference>
<dbReference type="InterPro" id="IPR036427">
    <property type="entry name" value="Bromodomain-like_sf"/>
</dbReference>
<dbReference type="PROSITE" id="PS50014">
    <property type="entry name" value="BROMODOMAIN_2"/>
    <property type="match status" value="1"/>
</dbReference>
<dbReference type="GO" id="GO:0006338">
    <property type="term" value="P:chromatin remodeling"/>
    <property type="evidence" value="ECO:0000318"/>
    <property type="project" value="GO_Central"/>
</dbReference>
<comment type="subcellular location">
    <subcellularLocation>
        <location evidence="1">Nucleus</location>
    </subcellularLocation>
</comment>
<dbReference type="PANTHER" id="PTHR45750">
    <property type="entry name" value="GH11602P"/>
    <property type="match status" value="1"/>
</dbReference>
<name>A2DTQ0_TRIV3</name>
<keyword evidence="5" id="KW-0539">Nucleus</keyword>
<dbReference type="GO" id="GO:0045944">
    <property type="term" value="P:positive regulation of transcription by RNA polymerase II"/>
    <property type="evidence" value="ECO:0000318"/>
    <property type="project" value="GO_Central"/>
</dbReference>
<dbReference type="GO" id="GO:0010484">
    <property type="term" value="F:histone H3 acetyltransferase activity"/>
    <property type="evidence" value="ECO:0000318"/>
    <property type="project" value="GO_Central"/>
</dbReference>
<feature type="domain" description="N-acetyltransferase" evidence="8">
    <location>
        <begin position="51"/>
        <end position="194"/>
    </location>
</feature>
<evidence type="ECO:0000256" key="4">
    <source>
        <dbReference type="ARBA" id="ARBA00023159"/>
    </source>
</evidence>
<dbReference type="Gene3D" id="1.20.920.10">
    <property type="entry name" value="Bromodomain-like"/>
    <property type="match status" value="1"/>
</dbReference>
<accession>A2DTQ0</accession>
<organism evidence="9 10">
    <name type="scientific">Trichomonas vaginalis (strain ATCC PRA-98 / G3)</name>
    <dbReference type="NCBI Taxonomy" id="412133"/>
    <lineage>
        <taxon>Eukaryota</taxon>
        <taxon>Metamonada</taxon>
        <taxon>Parabasalia</taxon>
        <taxon>Trichomonadida</taxon>
        <taxon>Trichomonadidae</taxon>
        <taxon>Trichomonas</taxon>
    </lineage>
</organism>
<dbReference type="SMART" id="SM00297">
    <property type="entry name" value="BROMO"/>
    <property type="match status" value="1"/>
</dbReference>